<evidence type="ECO:0000259" key="1">
    <source>
        <dbReference type="Pfam" id="PF13847"/>
    </source>
</evidence>
<accession>A0A419T8K5</accession>
<dbReference type="SUPFAM" id="SSF53335">
    <property type="entry name" value="S-adenosyl-L-methionine-dependent methyltransferases"/>
    <property type="match status" value="1"/>
</dbReference>
<dbReference type="AlphaFoldDB" id="A0A419T8K5"/>
<reference evidence="2 3" key="1">
    <citation type="submission" date="2016-08" db="EMBL/GenBank/DDBJ databases">
        <title>Novel Firmicutes and Novel Genomes.</title>
        <authorList>
            <person name="Poppleton D.I."/>
            <person name="Gribaldo S."/>
        </authorList>
    </citation>
    <scope>NUCLEOTIDE SEQUENCE [LARGE SCALE GENOMIC DNA]</scope>
    <source>
        <strain evidence="2 3">CTT3</strain>
    </source>
</reference>
<dbReference type="Gene3D" id="3.40.50.150">
    <property type="entry name" value="Vaccinia Virus protein VP39"/>
    <property type="match status" value="1"/>
</dbReference>
<comment type="caution">
    <text evidence="2">The sequence shown here is derived from an EMBL/GenBank/DDBJ whole genome shotgun (WGS) entry which is preliminary data.</text>
</comment>
<evidence type="ECO:0000313" key="3">
    <source>
        <dbReference type="Proteomes" id="UP000284177"/>
    </source>
</evidence>
<dbReference type="PANTHER" id="PTHR43861">
    <property type="entry name" value="TRANS-ACONITATE 2-METHYLTRANSFERASE-RELATED"/>
    <property type="match status" value="1"/>
</dbReference>
<feature type="domain" description="Methyltransferase" evidence="1">
    <location>
        <begin position="35"/>
        <end position="140"/>
    </location>
</feature>
<dbReference type="CDD" id="cd02440">
    <property type="entry name" value="AdoMet_MTases"/>
    <property type="match status" value="1"/>
</dbReference>
<name>A0A419T8K5_9FIRM</name>
<dbReference type="Proteomes" id="UP000284177">
    <property type="component" value="Unassembled WGS sequence"/>
</dbReference>
<keyword evidence="3" id="KW-1185">Reference proteome</keyword>
<protein>
    <recommendedName>
        <fullName evidence="1">Methyltransferase domain-containing protein</fullName>
    </recommendedName>
</protein>
<gene>
    <name evidence="2" type="ORF">BET03_08685</name>
</gene>
<dbReference type="EMBL" id="MCIB01000004">
    <property type="protein sequence ID" value="RKD33789.1"/>
    <property type="molecule type" value="Genomic_DNA"/>
</dbReference>
<organism evidence="2 3">
    <name type="scientific">Thermohalobacter berrensis</name>
    <dbReference type="NCBI Taxonomy" id="99594"/>
    <lineage>
        <taxon>Bacteria</taxon>
        <taxon>Bacillati</taxon>
        <taxon>Bacillota</taxon>
        <taxon>Tissierellia</taxon>
        <taxon>Tissierellales</taxon>
        <taxon>Thermohalobacteraceae</taxon>
        <taxon>Thermohalobacter</taxon>
    </lineage>
</organism>
<dbReference type="PANTHER" id="PTHR43861:SF6">
    <property type="entry name" value="METHYLTRANSFERASE TYPE 11"/>
    <property type="match status" value="1"/>
</dbReference>
<sequence length="195" mass="22422">MKHKEYFNSIAEKWDDMVEHNKQKLNILFKHINIEKGESVLDVGTGTGVLIPYIHNFVGNNGEIYAIDLSEKMIEIAKKKYDFKNVKYFQGDVNKLNMENDFNSILCYSVFPHFPKKEDTINNLAKGLKRNGKLVIFHSQSREKINSIHKNIGGTVANDLLPPVDEIANMMMRAGLDVEKQIDNSDMFFIKGIKR</sequence>
<dbReference type="OrthoDB" id="7365827at2"/>
<dbReference type="RefSeq" id="WP_120167555.1">
    <property type="nucleotide sequence ID" value="NZ_MCIB01000004.1"/>
</dbReference>
<evidence type="ECO:0000313" key="2">
    <source>
        <dbReference type="EMBL" id="RKD33789.1"/>
    </source>
</evidence>
<proteinExistence type="predicted"/>
<dbReference type="InterPro" id="IPR025714">
    <property type="entry name" value="Methyltranfer_dom"/>
</dbReference>
<dbReference type="InterPro" id="IPR029063">
    <property type="entry name" value="SAM-dependent_MTases_sf"/>
</dbReference>
<dbReference type="Pfam" id="PF13847">
    <property type="entry name" value="Methyltransf_31"/>
    <property type="match status" value="1"/>
</dbReference>